<dbReference type="EMBL" id="CVRI01000055">
    <property type="protein sequence ID" value="CRL01423.1"/>
    <property type="molecule type" value="Genomic_DNA"/>
</dbReference>
<proteinExistence type="predicted"/>
<accession>A0A1J1IMF1</accession>
<evidence type="ECO:0000313" key="1">
    <source>
        <dbReference type="EMBL" id="CRL01423.1"/>
    </source>
</evidence>
<reference evidence="1 2" key="1">
    <citation type="submission" date="2015-04" db="EMBL/GenBank/DDBJ databases">
        <authorList>
            <person name="Syromyatnikov M.Y."/>
            <person name="Popov V.N."/>
        </authorList>
    </citation>
    <scope>NUCLEOTIDE SEQUENCE [LARGE SCALE GENOMIC DNA]</scope>
</reference>
<keyword evidence="2" id="KW-1185">Reference proteome</keyword>
<organism evidence="1 2">
    <name type="scientific">Clunio marinus</name>
    <dbReference type="NCBI Taxonomy" id="568069"/>
    <lineage>
        <taxon>Eukaryota</taxon>
        <taxon>Metazoa</taxon>
        <taxon>Ecdysozoa</taxon>
        <taxon>Arthropoda</taxon>
        <taxon>Hexapoda</taxon>
        <taxon>Insecta</taxon>
        <taxon>Pterygota</taxon>
        <taxon>Neoptera</taxon>
        <taxon>Endopterygota</taxon>
        <taxon>Diptera</taxon>
        <taxon>Nematocera</taxon>
        <taxon>Chironomoidea</taxon>
        <taxon>Chironomidae</taxon>
        <taxon>Clunio</taxon>
    </lineage>
</organism>
<sequence>MVTCTAETSTNTMRTGMSIKKFSKQAALEFVNVKRQRDVSLVFANEFLMHAFTHSEWQQLLVVITSEETKEYMDRMKFRDEFSTH</sequence>
<protein>
    <submittedName>
        <fullName evidence="1">CLUMA_CG014761, isoform A</fullName>
    </submittedName>
</protein>
<dbReference type="AlphaFoldDB" id="A0A1J1IMF1"/>
<name>A0A1J1IMF1_9DIPT</name>
<evidence type="ECO:0000313" key="2">
    <source>
        <dbReference type="Proteomes" id="UP000183832"/>
    </source>
</evidence>
<dbReference type="Proteomes" id="UP000183832">
    <property type="component" value="Unassembled WGS sequence"/>
</dbReference>
<gene>
    <name evidence="1" type="ORF">CLUMA_CG014761</name>
</gene>